<keyword evidence="1" id="KW-0472">Membrane</keyword>
<proteinExistence type="predicted"/>
<accession>A0ABV7CJQ9</accession>
<keyword evidence="1" id="KW-1133">Transmembrane helix</keyword>
<organism evidence="2 3">
    <name type="scientific">Pseudoalteromonas fenneropenaei</name>
    <dbReference type="NCBI Taxonomy" id="1737459"/>
    <lineage>
        <taxon>Bacteria</taxon>
        <taxon>Pseudomonadati</taxon>
        <taxon>Pseudomonadota</taxon>
        <taxon>Gammaproteobacteria</taxon>
        <taxon>Alteromonadales</taxon>
        <taxon>Pseudoalteromonadaceae</taxon>
        <taxon>Pseudoalteromonas</taxon>
    </lineage>
</organism>
<gene>
    <name evidence="2" type="ORF">ACFOEE_10130</name>
</gene>
<dbReference type="RefSeq" id="WP_377123803.1">
    <property type="nucleotide sequence ID" value="NZ_JBHRSD010000015.1"/>
</dbReference>
<reference evidence="3" key="1">
    <citation type="journal article" date="2019" name="Int. J. Syst. Evol. Microbiol.">
        <title>The Global Catalogue of Microorganisms (GCM) 10K type strain sequencing project: providing services to taxonomists for standard genome sequencing and annotation.</title>
        <authorList>
            <consortium name="The Broad Institute Genomics Platform"/>
            <consortium name="The Broad Institute Genome Sequencing Center for Infectious Disease"/>
            <person name="Wu L."/>
            <person name="Ma J."/>
        </authorList>
    </citation>
    <scope>NUCLEOTIDE SEQUENCE [LARGE SCALE GENOMIC DNA]</scope>
    <source>
        <strain evidence="3">KCTC 42730</strain>
    </source>
</reference>
<keyword evidence="1" id="KW-0812">Transmembrane</keyword>
<evidence type="ECO:0000313" key="2">
    <source>
        <dbReference type="EMBL" id="MFC3032877.1"/>
    </source>
</evidence>
<dbReference type="Proteomes" id="UP001595453">
    <property type="component" value="Unassembled WGS sequence"/>
</dbReference>
<evidence type="ECO:0000313" key="3">
    <source>
        <dbReference type="Proteomes" id="UP001595453"/>
    </source>
</evidence>
<protein>
    <submittedName>
        <fullName evidence="2">Uncharacterized protein</fullName>
    </submittedName>
</protein>
<comment type="caution">
    <text evidence="2">The sequence shown here is derived from an EMBL/GenBank/DDBJ whole genome shotgun (WGS) entry which is preliminary data.</text>
</comment>
<evidence type="ECO:0000256" key="1">
    <source>
        <dbReference type="SAM" id="Phobius"/>
    </source>
</evidence>
<name>A0ABV7CJQ9_9GAMM</name>
<keyword evidence="3" id="KW-1185">Reference proteome</keyword>
<feature type="transmembrane region" description="Helical" evidence="1">
    <location>
        <begin position="167"/>
        <end position="190"/>
    </location>
</feature>
<sequence>MKFIFKTTTAQQCITEILVKLDNNQLISLHASSNSIPIYFSTVYFLAKLRVLDQLALPMQSNERSFDFSAGFIFKDLISELVFNDPNPDSSVRINQHLSRFNKLLREKLKPVLGVVNLSVFENRTLDNEKQVRFLPADIEIYQDDILLYKTANTPQAISQLTRRKSLVFPVTVSAVAAASIVAIATLYLVPNPSPEMATPTLVMQPKPQYSQIAASAVTQLPAISEGKDSIGPNQVKRRQVSAEDVKRQQELAERLDSLLEQYKQTGKYEYVNELKAELKTLPRDLLAPETKYRVQIAVLLADGELDEAYALMAEQVAHDGRVSAQFRERLLTTIDLHNNNWRDIIARYEGLDALSYDEATILKRAYSALGLYDKISEVNNQQLAQHFPELAQITNQAVAEEPFSVFIDELDSSQTPSEQATEQLDVAQYLSAIELLKLTALLDSGFEQTKAAVTMLKELFKADQAILTTVAENLQLDVHTTRNLIRLLIERVHLKQDKFSLVDSDLNDEVAGLLTSNQS</sequence>
<dbReference type="EMBL" id="JBHRSD010000015">
    <property type="protein sequence ID" value="MFC3032877.1"/>
    <property type="molecule type" value="Genomic_DNA"/>
</dbReference>